<dbReference type="SUPFAM" id="SSF89796">
    <property type="entry name" value="CoA-transferase family III (CaiB/BaiF)"/>
    <property type="match status" value="1"/>
</dbReference>
<keyword evidence="2" id="KW-1185">Reference proteome</keyword>
<dbReference type="InParanoid" id="C7Q849"/>
<dbReference type="Gene3D" id="3.30.1540.10">
    <property type="entry name" value="formyl-coa transferase, domain 3"/>
    <property type="match status" value="1"/>
</dbReference>
<gene>
    <name evidence="1" type="ordered locus">Caci_5357</name>
</gene>
<evidence type="ECO:0000313" key="2">
    <source>
        <dbReference type="Proteomes" id="UP000000851"/>
    </source>
</evidence>
<proteinExistence type="predicted"/>
<dbReference type="InterPro" id="IPR050509">
    <property type="entry name" value="CoA-transferase_III"/>
</dbReference>
<dbReference type="KEGG" id="cai:Caci_5357"/>
<dbReference type="RefSeq" id="WP_015793945.1">
    <property type="nucleotide sequence ID" value="NC_013131.1"/>
</dbReference>
<dbReference type="InterPro" id="IPR003673">
    <property type="entry name" value="CoA-Trfase_fam_III"/>
</dbReference>
<accession>C7Q849</accession>
<reference evidence="1 2" key="1">
    <citation type="journal article" date="2009" name="Stand. Genomic Sci.">
        <title>Complete genome sequence of Catenulispora acidiphila type strain (ID 139908).</title>
        <authorList>
            <person name="Copeland A."/>
            <person name="Lapidus A."/>
            <person name="Glavina Del Rio T."/>
            <person name="Nolan M."/>
            <person name="Lucas S."/>
            <person name="Chen F."/>
            <person name="Tice H."/>
            <person name="Cheng J.F."/>
            <person name="Bruce D."/>
            <person name="Goodwin L."/>
            <person name="Pitluck S."/>
            <person name="Mikhailova N."/>
            <person name="Pati A."/>
            <person name="Ivanova N."/>
            <person name="Mavromatis K."/>
            <person name="Chen A."/>
            <person name="Palaniappan K."/>
            <person name="Chain P."/>
            <person name="Land M."/>
            <person name="Hauser L."/>
            <person name="Chang Y.J."/>
            <person name="Jeffries C.D."/>
            <person name="Chertkov O."/>
            <person name="Brettin T."/>
            <person name="Detter J.C."/>
            <person name="Han C."/>
            <person name="Ali Z."/>
            <person name="Tindall B.J."/>
            <person name="Goker M."/>
            <person name="Bristow J."/>
            <person name="Eisen J.A."/>
            <person name="Markowitz V."/>
            <person name="Hugenholtz P."/>
            <person name="Kyrpides N.C."/>
            <person name="Klenk H.P."/>
        </authorList>
    </citation>
    <scope>NUCLEOTIDE SEQUENCE [LARGE SCALE GENOMIC DNA]</scope>
    <source>
        <strain evidence="2">DSM 44928 / JCM 14897 / NBRC 102108 / NRRL B-24433 / ID139908</strain>
    </source>
</reference>
<dbReference type="HOGENOM" id="CLU_033975_5_1_11"/>
<dbReference type="AlphaFoldDB" id="C7Q849"/>
<dbReference type="InterPro" id="IPR023606">
    <property type="entry name" value="CoA-Trfase_III_dom_1_sf"/>
</dbReference>
<dbReference type="InterPro" id="IPR044855">
    <property type="entry name" value="CoA-Trfase_III_dom3_sf"/>
</dbReference>
<sequence>MADATEPRGGRETRGAAVDGRAAVGSGTAIGGGAVGGAAIGRDSAIGSGAVGGAAAVGSAAVSGSAVSGAAVGDGAAVSGAAAPLLAGIKVLNLASVGPAARAGRWLADYGAAVVNVGAVPSRGKEPIQITPVFHAYSGHRGMRRILLDLKAERGREAFLRMAERADVVIESFRPGVTDRLGVGYEAVRGRNAKIVYCSTTGFGQSGPHAQWAGHDLDYLAVGGYLAVGEPGVRGNPALPGATLADSAGGGMHAVIAILAALVKGEGAYLDVSVADGVLSLMSLAVDEYLATGSEPGYQHSMTSGRYACYGTYAAGDGRWLAVAAIEPRFWANFCRLLGLEKWAGHQTDDVVQDQIRADIATSLAAKDRDAWVAILSGADTCVAPVLSVAELTEDAQYRSRDAFVAAQHPEHGELRQSAPLLAGMLRSDQPYQLPSGTHSAQLLLEAGFTEAEIKELLEEGTVA</sequence>
<organism evidence="1 2">
    <name type="scientific">Catenulispora acidiphila (strain DSM 44928 / JCM 14897 / NBRC 102108 / NRRL B-24433 / ID139908)</name>
    <dbReference type="NCBI Taxonomy" id="479433"/>
    <lineage>
        <taxon>Bacteria</taxon>
        <taxon>Bacillati</taxon>
        <taxon>Actinomycetota</taxon>
        <taxon>Actinomycetes</taxon>
        <taxon>Catenulisporales</taxon>
        <taxon>Catenulisporaceae</taxon>
        <taxon>Catenulispora</taxon>
    </lineage>
</organism>
<dbReference type="eggNOG" id="COG1804">
    <property type="taxonomic scope" value="Bacteria"/>
</dbReference>
<name>C7Q849_CATAD</name>
<dbReference type="PANTHER" id="PTHR48228:SF5">
    <property type="entry name" value="ALPHA-METHYLACYL-COA RACEMASE"/>
    <property type="match status" value="1"/>
</dbReference>
<dbReference type="STRING" id="479433.Caci_5357"/>
<dbReference type="GO" id="GO:0003824">
    <property type="term" value="F:catalytic activity"/>
    <property type="evidence" value="ECO:0007669"/>
    <property type="project" value="InterPro"/>
</dbReference>
<protein>
    <submittedName>
        <fullName evidence="1">L-carnitine dehydratase/bile acid-inducible protein F</fullName>
    </submittedName>
</protein>
<dbReference type="Proteomes" id="UP000000851">
    <property type="component" value="Chromosome"/>
</dbReference>
<dbReference type="PANTHER" id="PTHR48228">
    <property type="entry name" value="SUCCINYL-COA--D-CITRAMALATE COA-TRANSFERASE"/>
    <property type="match status" value="1"/>
</dbReference>
<evidence type="ECO:0000313" key="1">
    <source>
        <dbReference type="EMBL" id="ACU74216.1"/>
    </source>
</evidence>
<dbReference type="Pfam" id="PF02515">
    <property type="entry name" value="CoA_transf_3"/>
    <property type="match status" value="1"/>
</dbReference>
<dbReference type="EMBL" id="CP001700">
    <property type="protein sequence ID" value="ACU74216.1"/>
    <property type="molecule type" value="Genomic_DNA"/>
</dbReference>
<dbReference type="Gene3D" id="3.40.50.10540">
    <property type="entry name" value="Crotonobetainyl-coa:carnitine coa-transferase, domain 1"/>
    <property type="match status" value="1"/>
</dbReference>